<dbReference type="GO" id="GO:0032259">
    <property type="term" value="P:methylation"/>
    <property type="evidence" value="ECO:0007669"/>
    <property type="project" value="UniProtKB-KW"/>
</dbReference>
<dbReference type="Gene3D" id="3.30.428.10">
    <property type="entry name" value="HIT-like"/>
    <property type="match status" value="1"/>
</dbReference>
<protein>
    <submittedName>
        <fullName evidence="2">HIT family protein</fullName>
        <ecNumber evidence="2">2.1.1.-</ecNumber>
    </submittedName>
</protein>
<proteinExistence type="predicted"/>
<feature type="domain" description="HIT" evidence="1">
    <location>
        <begin position="32"/>
        <end position="118"/>
    </location>
</feature>
<reference evidence="2 3" key="1">
    <citation type="submission" date="2024-07" db="EMBL/GenBank/DDBJ databases">
        <authorList>
            <person name="Lee S."/>
            <person name="Kang M."/>
        </authorList>
    </citation>
    <scope>NUCLEOTIDE SEQUENCE [LARGE SCALE GENOMIC DNA]</scope>
    <source>
        <strain evidence="2 3">DS6</strain>
    </source>
</reference>
<dbReference type="EC" id="2.1.1.-" evidence="2"/>
<dbReference type="EMBL" id="JBFPJR010000009">
    <property type="protein sequence ID" value="MEX0427356.1"/>
    <property type="molecule type" value="Genomic_DNA"/>
</dbReference>
<dbReference type="GO" id="GO:0008168">
    <property type="term" value="F:methyltransferase activity"/>
    <property type="evidence" value="ECO:0007669"/>
    <property type="project" value="UniProtKB-KW"/>
</dbReference>
<dbReference type="RefSeq" id="WP_367992653.1">
    <property type="nucleotide sequence ID" value="NZ_JBFPJR010000009.1"/>
</dbReference>
<keyword evidence="2" id="KW-0489">Methyltransferase</keyword>
<dbReference type="InterPro" id="IPR036265">
    <property type="entry name" value="HIT-like_sf"/>
</dbReference>
<dbReference type="Pfam" id="PF01230">
    <property type="entry name" value="HIT"/>
    <property type="match status" value="1"/>
</dbReference>
<evidence type="ECO:0000313" key="3">
    <source>
        <dbReference type="Proteomes" id="UP001556631"/>
    </source>
</evidence>
<gene>
    <name evidence="2" type="ORF">AB3X52_06990</name>
</gene>
<dbReference type="Proteomes" id="UP001556631">
    <property type="component" value="Unassembled WGS sequence"/>
</dbReference>
<keyword evidence="3" id="KW-1185">Reference proteome</keyword>
<organism evidence="2 3">
    <name type="scientific">Nocardioides eburneus</name>
    <dbReference type="NCBI Taxonomy" id="3231482"/>
    <lineage>
        <taxon>Bacteria</taxon>
        <taxon>Bacillati</taxon>
        <taxon>Actinomycetota</taxon>
        <taxon>Actinomycetes</taxon>
        <taxon>Propionibacteriales</taxon>
        <taxon>Nocardioidaceae</taxon>
        <taxon>Nocardioides</taxon>
    </lineage>
</organism>
<evidence type="ECO:0000313" key="2">
    <source>
        <dbReference type="EMBL" id="MEX0427356.1"/>
    </source>
</evidence>
<keyword evidence="2" id="KW-0808">Transferase</keyword>
<accession>A0ABV3SWN5</accession>
<evidence type="ECO:0000259" key="1">
    <source>
        <dbReference type="Pfam" id="PF01230"/>
    </source>
</evidence>
<name>A0ABV3SWN5_9ACTN</name>
<sequence length="183" mass="20772">MRRLLFRLSRSRPMGPLVRWMFAHAAWLLPLRVVARTRRAVVFDHPQPTCEGHLLVVPRRAIRSLTAVTAQDGPWLRELWELAFARVAAEPSLALVVINAHAWQDVPQLHAHLLPADEVPPRVHELAIELADAETTLRRAQVVMRSEVPQGRGCALVLDPAARTASVVWGRERAREDPTRRQR</sequence>
<comment type="caution">
    <text evidence="2">The sequence shown here is derived from an EMBL/GenBank/DDBJ whole genome shotgun (WGS) entry which is preliminary data.</text>
</comment>
<dbReference type="InterPro" id="IPR011146">
    <property type="entry name" value="HIT-like"/>
</dbReference>
<dbReference type="SUPFAM" id="SSF54197">
    <property type="entry name" value="HIT-like"/>
    <property type="match status" value="1"/>
</dbReference>